<dbReference type="InterPro" id="IPR024036">
    <property type="entry name" value="tRNA-dHydroUridine_Synthase_C"/>
</dbReference>
<dbReference type="OrthoDB" id="9764501at2"/>
<dbReference type="Gene3D" id="1.10.1200.80">
    <property type="entry name" value="Putative flavin oxidoreducatase, domain 2"/>
    <property type="match status" value="1"/>
</dbReference>
<comment type="similarity">
    <text evidence="12">Belongs to the dus family.</text>
</comment>
<evidence type="ECO:0000256" key="7">
    <source>
        <dbReference type="ARBA" id="ARBA00022857"/>
    </source>
</evidence>
<feature type="active site" description="Proton donor" evidence="13">
    <location>
        <position position="101"/>
    </location>
</feature>
<dbReference type="PIRSF" id="PIRSF006621">
    <property type="entry name" value="Dus"/>
    <property type="match status" value="1"/>
</dbReference>
<dbReference type="GO" id="GO:0000049">
    <property type="term" value="F:tRNA binding"/>
    <property type="evidence" value="ECO:0007669"/>
    <property type="project" value="UniProtKB-KW"/>
</dbReference>
<dbReference type="GO" id="GO:0017150">
    <property type="term" value="F:tRNA dihydrouridine synthase activity"/>
    <property type="evidence" value="ECO:0007669"/>
    <property type="project" value="InterPro"/>
</dbReference>
<evidence type="ECO:0000256" key="2">
    <source>
        <dbReference type="ARBA" id="ARBA00002790"/>
    </source>
</evidence>
<evidence type="ECO:0000313" key="16">
    <source>
        <dbReference type="EMBL" id="SKB43923.1"/>
    </source>
</evidence>
<dbReference type="EC" id="1.3.1.-" evidence="12"/>
<keyword evidence="7" id="KW-0521">NADP</keyword>
<evidence type="ECO:0000256" key="5">
    <source>
        <dbReference type="ARBA" id="ARBA00022643"/>
    </source>
</evidence>
<feature type="binding site" evidence="14">
    <location>
        <position position="140"/>
    </location>
    <ligand>
        <name>FMN</name>
        <dbReference type="ChEBI" id="CHEBI:58210"/>
    </ligand>
</feature>
<sequence>MRIGNFETPGNVFLAPMAGVTDLPFRLICKQFEASLLYTEMINAKAVCYEDKNTFDMLLVEDEEKPVAVQIFGSEPGFMAEAARTLTELNRFEIIDINMGCPAPKVVKAGDGSALMKDPKLAYEIVNKVKAATNLPVTVKFRKGWDEQSINALEFGKLMQEAGADAVTLHGRTREQYYSGTADWEIIKELKEKLTIPVIANGDITSFEAAERILDITKADALMIGRGAQGNPFIFKEVNDYMESAILPKEISPKLKIDTAISHYKLALKYKTQHKAVTEMRKHLGWYLKGLKNSARIKDHINKMYEPSDVINALTEYAQSLT</sequence>
<evidence type="ECO:0000256" key="3">
    <source>
        <dbReference type="ARBA" id="ARBA00022555"/>
    </source>
</evidence>
<dbReference type="SUPFAM" id="SSF51395">
    <property type="entry name" value="FMN-linked oxidoreductases"/>
    <property type="match status" value="1"/>
</dbReference>
<dbReference type="InterPro" id="IPR035587">
    <property type="entry name" value="DUS-like_FMN-bd"/>
</dbReference>
<evidence type="ECO:0000256" key="14">
    <source>
        <dbReference type="PIRSR" id="PIRSR006621-2"/>
    </source>
</evidence>
<keyword evidence="17" id="KW-1185">Reference proteome</keyword>
<keyword evidence="9 12" id="KW-0560">Oxidoreductase</keyword>
<comment type="catalytic activity">
    <reaction evidence="10">
        <text>a 5,6-dihydrouridine in tRNA + NADP(+) = a uridine in tRNA + NADPH + H(+)</text>
        <dbReference type="Rhea" id="RHEA:23624"/>
        <dbReference type="Rhea" id="RHEA-COMP:13339"/>
        <dbReference type="Rhea" id="RHEA-COMP:13887"/>
        <dbReference type="ChEBI" id="CHEBI:15378"/>
        <dbReference type="ChEBI" id="CHEBI:57783"/>
        <dbReference type="ChEBI" id="CHEBI:58349"/>
        <dbReference type="ChEBI" id="CHEBI:65315"/>
        <dbReference type="ChEBI" id="CHEBI:74443"/>
    </reaction>
</comment>
<evidence type="ECO:0000259" key="15">
    <source>
        <dbReference type="Pfam" id="PF01207"/>
    </source>
</evidence>
<keyword evidence="4 12" id="KW-0285">Flavoprotein</keyword>
<dbReference type="Gene3D" id="3.20.20.70">
    <property type="entry name" value="Aldolase class I"/>
    <property type="match status" value="1"/>
</dbReference>
<dbReference type="NCBIfam" id="TIGR00737">
    <property type="entry name" value="nifR3_yhdG"/>
    <property type="match status" value="1"/>
</dbReference>
<proteinExistence type="inferred from homology"/>
<dbReference type="InterPro" id="IPR013785">
    <property type="entry name" value="Aldolase_TIM"/>
</dbReference>
<keyword evidence="5 12" id="KW-0288">FMN</keyword>
<name>A0A1T5BAL0_9FIRM</name>
<protein>
    <recommendedName>
        <fullName evidence="12">tRNA-dihydrouridine synthase</fullName>
        <ecNumber evidence="12">1.3.1.-</ecNumber>
    </recommendedName>
</protein>
<keyword evidence="3" id="KW-0820">tRNA-binding</keyword>
<dbReference type="InterPro" id="IPR001269">
    <property type="entry name" value="DUS_fam"/>
</dbReference>
<evidence type="ECO:0000256" key="6">
    <source>
        <dbReference type="ARBA" id="ARBA00022694"/>
    </source>
</evidence>
<evidence type="ECO:0000256" key="9">
    <source>
        <dbReference type="ARBA" id="ARBA00023002"/>
    </source>
</evidence>
<comment type="cofactor">
    <cofactor evidence="1 12 14">
        <name>FMN</name>
        <dbReference type="ChEBI" id="CHEBI:58210"/>
    </cofactor>
</comment>
<dbReference type="Proteomes" id="UP000243406">
    <property type="component" value="Unassembled WGS sequence"/>
</dbReference>
<comment type="function">
    <text evidence="2 12">Catalyzes the synthesis of 5,6-dihydrouridine (D), a modified base found in the D-loop of most tRNAs, via the reduction of the C5-C6 double bond in target uridines.</text>
</comment>
<evidence type="ECO:0000256" key="1">
    <source>
        <dbReference type="ARBA" id="ARBA00001917"/>
    </source>
</evidence>
<dbReference type="EMBL" id="FUYN01000003">
    <property type="protein sequence ID" value="SKB43923.1"/>
    <property type="molecule type" value="Genomic_DNA"/>
</dbReference>
<dbReference type="InterPro" id="IPR018517">
    <property type="entry name" value="tRNA_hU_synthase_CS"/>
</dbReference>
<evidence type="ECO:0000256" key="13">
    <source>
        <dbReference type="PIRSR" id="PIRSR006621-1"/>
    </source>
</evidence>
<comment type="catalytic activity">
    <reaction evidence="11">
        <text>a 5,6-dihydrouridine in tRNA + NAD(+) = a uridine in tRNA + NADH + H(+)</text>
        <dbReference type="Rhea" id="RHEA:54452"/>
        <dbReference type="Rhea" id="RHEA-COMP:13339"/>
        <dbReference type="Rhea" id="RHEA-COMP:13887"/>
        <dbReference type="ChEBI" id="CHEBI:15378"/>
        <dbReference type="ChEBI" id="CHEBI:57540"/>
        <dbReference type="ChEBI" id="CHEBI:57945"/>
        <dbReference type="ChEBI" id="CHEBI:65315"/>
        <dbReference type="ChEBI" id="CHEBI:74443"/>
    </reaction>
</comment>
<keyword evidence="6 12" id="KW-0819">tRNA processing</keyword>
<feature type="binding site" evidence="14">
    <location>
        <begin position="16"/>
        <end position="18"/>
    </location>
    <ligand>
        <name>FMN</name>
        <dbReference type="ChEBI" id="CHEBI:58210"/>
    </ligand>
</feature>
<feature type="binding site" evidence="14">
    <location>
        <position position="70"/>
    </location>
    <ligand>
        <name>FMN</name>
        <dbReference type="ChEBI" id="CHEBI:58210"/>
    </ligand>
</feature>
<dbReference type="PANTHER" id="PTHR45846:SF1">
    <property type="entry name" value="TRNA-DIHYDROURIDINE(47) SYNTHASE [NAD(P)(+)]-LIKE"/>
    <property type="match status" value="1"/>
</dbReference>
<accession>A0A1T5BAL0</accession>
<feature type="domain" description="DUS-like FMN-binding" evidence="15">
    <location>
        <begin position="14"/>
        <end position="315"/>
    </location>
</feature>
<evidence type="ECO:0000256" key="11">
    <source>
        <dbReference type="ARBA" id="ARBA00048802"/>
    </source>
</evidence>
<feature type="binding site" evidence="14">
    <location>
        <begin position="225"/>
        <end position="226"/>
    </location>
    <ligand>
        <name>FMN</name>
        <dbReference type="ChEBI" id="CHEBI:58210"/>
    </ligand>
</feature>
<keyword evidence="8" id="KW-0694">RNA-binding</keyword>
<dbReference type="RefSeq" id="WP_079589344.1">
    <property type="nucleotide sequence ID" value="NZ_FUYN01000003.1"/>
</dbReference>
<keyword evidence="14" id="KW-0547">Nucleotide-binding</keyword>
<reference evidence="17" key="1">
    <citation type="submission" date="2017-02" db="EMBL/GenBank/DDBJ databases">
        <authorList>
            <person name="Varghese N."/>
            <person name="Submissions S."/>
        </authorList>
    </citation>
    <scope>NUCLEOTIDE SEQUENCE [LARGE SCALE GENOMIC DNA]</scope>
    <source>
        <strain evidence="17">ATCC 35199</strain>
    </source>
</reference>
<evidence type="ECO:0000256" key="10">
    <source>
        <dbReference type="ARBA" id="ARBA00048205"/>
    </source>
</evidence>
<dbReference type="PROSITE" id="PS01136">
    <property type="entry name" value="UPF0034"/>
    <property type="match status" value="1"/>
</dbReference>
<evidence type="ECO:0000313" key="17">
    <source>
        <dbReference type="Proteomes" id="UP000243406"/>
    </source>
</evidence>
<dbReference type="AlphaFoldDB" id="A0A1T5BAL0"/>
<evidence type="ECO:0000256" key="8">
    <source>
        <dbReference type="ARBA" id="ARBA00022884"/>
    </source>
</evidence>
<dbReference type="CDD" id="cd02801">
    <property type="entry name" value="DUS_like_FMN"/>
    <property type="match status" value="1"/>
</dbReference>
<evidence type="ECO:0000256" key="4">
    <source>
        <dbReference type="ARBA" id="ARBA00022630"/>
    </source>
</evidence>
<feature type="binding site" evidence="14">
    <location>
        <position position="170"/>
    </location>
    <ligand>
        <name>FMN</name>
        <dbReference type="ChEBI" id="CHEBI:58210"/>
    </ligand>
</feature>
<gene>
    <name evidence="16" type="ORF">SAMN02745120_1456</name>
</gene>
<dbReference type="InterPro" id="IPR004652">
    <property type="entry name" value="DusB-like"/>
</dbReference>
<dbReference type="PANTHER" id="PTHR45846">
    <property type="entry name" value="TRNA-DIHYDROURIDINE(47) SYNTHASE [NAD(P)(+)]-LIKE"/>
    <property type="match status" value="1"/>
</dbReference>
<evidence type="ECO:0000256" key="12">
    <source>
        <dbReference type="PIRNR" id="PIRNR006621"/>
    </source>
</evidence>
<organism evidence="16 17">
    <name type="scientific">Acetoanaerobium noterae</name>
    <dbReference type="NCBI Taxonomy" id="745369"/>
    <lineage>
        <taxon>Bacteria</taxon>
        <taxon>Bacillati</taxon>
        <taxon>Bacillota</taxon>
        <taxon>Clostridia</taxon>
        <taxon>Peptostreptococcales</taxon>
        <taxon>Filifactoraceae</taxon>
        <taxon>Acetoanaerobium</taxon>
    </lineage>
</organism>
<dbReference type="GO" id="GO:0050660">
    <property type="term" value="F:flavin adenine dinucleotide binding"/>
    <property type="evidence" value="ECO:0007669"/>
    <property type="project" value="InterPro"/>
</dbReference>
<dbReference type="Pfam" id="PF01207">
    <property type="entry name" value="Dus"/>
    <property type="match status" value="1"/>
</dbReference>